<proteinExistence type="predicted"/>
<accession>X1UND2</accession>
<gene>
    <name evidence="1" type="ORF">S12H4_46751</name>
</gene>
<evidence type="ECO:0000313" key="1">
    <source>
        <dbReference type="EMBL" id="GAJ05102.1"/>
    </source>
</evidence>
<sequence>MPETRYIEEFKDGKLVKRIPYEVFDEELHEEADQARLKEISNMPPAALSVPVLAEGFKLLCKILAITEVAETEE</sequence>
<comment type="caution">
    <text evidence="1">The sequence shown here is derived from an EMBL/GenBank/DDBJ whole genome shotgun (WGS) entry which is preliminary data.</text>
</comment>
<organism evidence="1">
    <name type="scientific">marine sediment metagenome</name>
    <dbReference type="NCBI Taxonomy" id="412755"/>
    <lineage>
        <taxon>unclassified sequences</taxon>
        <taxon>metagenomes</taxon>
        <taxon>ecological metagenomes</taxon>
    </lineage>
</organism>
<name>X1UND2_9ZZZZ</name>
<reference evidence="1" key="1">
    <citation type="journal article" date="2014" name="Front. Microbiol.">
        <title>High frequency of phylogenetically diverse reductive dehalogenase-homologous genes in deep subseafloor sedimentary metagenomes.</title>
        <authorList>
            <person name="Kawai M."/>
            <person name="Futagami T."/>
            <person name="Toyoda A."/>
            <person name="Takaki Y."/>
            <person name="Nishi S."/>
            <person name="Hori S."/>
            <person name="Arai W."/>
            <person name="Tsubouchi T."/>
            <person name="Morono Y."/>
            <person name="Uchiyama I."/>
            <person name="Ito T."/>
            <person name="Fujiyama A."/>
            <person name="Inagaki F."/>
            <person name="Takami H."/>
        </authorList>
    </citation>
    <scope>NUCLEOTIDE SEQUENCE</scope>
    <source>
        <strain evidence="1">Expedition CK06-06</strain>
    </source>
</reference>
<protein>
    <submittedName>
        <fullName evidence="1">Uncharacterized protein</fullName>
    </submittedName>
</protein>
<dbReference type="AlphaFoldDB" id="X1UND2"/>
<dbReference type="EMBL" id="BARW01029044">
    <property type="protein sequence ID" value="GAJ05102.1"/>
    <property type="molecule type" value="Genomic_DNA"/>
</dbReference>